<organism evidence="6 7">
    <name type="scientific">Zooshikella ganghwensis</name>
    <dbReference type="NCBI Taxonomy" id="202772"/>
    <lineage>
        <taxon>Bacteria</taxon>
        <taxon>Pseudomonadati</taxon>
        <taxon>Pseudomonadota</taxon>
        <taxon>Gammaproteobacteria</taxon>
        <taxon>Oceanospirillales</taxon>
        <taxon>Zooshikellaceae</taxon>
        <taxon>Zooshikella</taxon>
    </lineage>
</organism>
<dbReference type="InterPro" id="IPR011761">
    <property type="entry name" value="ATP-grasp"/>
</dbReference>
<dbReference type="GO" id="GO:0046872">
    <property type="term" value="F:metal ion binding"/>
    <property type="evidence" value="ECO:0007669"/>
    <property type="project" value="InterPro"/>
</dbReference>
<evidence type="ECO:0000256" key="1">
    <source>
        <dbReference type="ARBA" id="ARBA00022598"/>
    </source>
</evidence>
<dbReference type="Gene3D" id="3.30.1490.20">
    <property type="entry name" value="ATP-grasp fold, A domain"/>
    <property type="match status" value="1"/>
</dbReference>
<accession>A0A4P9VL00</accession>
<feature type="domain" description="ATP-grasp" evidence="5">
    <location>
        <begin position="110"/>
        <end position="300"/>
    </location>
</feature>
<evidence type="ECO:0000256" key="3">
    <source>
        <dbReference type="ARBA" id="ARBA00022840"/>
    </source>
</evidence>
<gene>
    <name evidence="6" type="ORF">B9G39_11080</name>
</gene>
<evidence type="ECO:0000313" key="6">
    <source>
        <dbReference type="EMBL" id="RDH43943.1"/>
    </source>
</evidence>
<dbReference type="Gene3D" id="3.30.470.20">
    <property type="entry name" value="ATP-grasp fold, B domain"/>
    <property type="match status" value="1"/>
</dbReference>
<dbReference type="PROSITE" id="PS50975">
    <property type="entry name" value="ATP_GRASP"/>
    <property type="match status" value="1"/>
</dbReference>
<proteinExistence type="predicted"/>
<name>A0A4P9VL00_9GAMM</name>
<dbReference type="AlphaFoldDB" id="A0A4P9VL00"/>
<dbReference type="PANTHER" id="PTHR43585:SF2">
    <property type="entry name" value="ATP-GRASP ENZYME FSQD"/>
    <property type="match status" value="1"/>
</dbReference>
<dbReference type="GO" id="GO:0016874">
    <property type="term" value="F:ligase activity"/>
    <property type="evidence" value="ECO:0007669"/>
    <property type="project" value="UniProtKB-KW"/>
</dbReference>
<keyword evidence="2 4" id="KW-0547">Nucleotide-binding</keyword>
<dbReference type="InterPro" id="IPR013815">
    <property type="entry name" value="ATP_grasp_subdomain_1"/>
</dbReference>
<evidence type="ECO:0000259" key="5">
    <source>
        <dbReference type="PROSITE" id="PS50975"/>
    </source>
</evidence>
<dbReference type="GO" id="GO:0005524">
    <property type="term" value="F:ATP binding"/>
    <property type="evidence" value="ECO:0007669"/>
    <property type="project" value="UniProtKB-UniRule"/>
</dbReference>
<dbReference type="PANTHER" id="PTHR43585">
    <property type="entry name" value="FUMIPYRROLE BIOSYNTHESIS PROTEIN C"/>
    <property type="match status" value="1"/>
</dbReference>
<protein>
    <submittedName>
        <fullName evidence="6">ATP-grasp domain-containing protein</fullName>
    </submittedName>
</protein>
<sequence>MKKVALIGGWDALVDLVTDLGYELYLYYFDNDSYSEPYLNRCSLAVKMPCENREALLTTVSSHHKKYHYDLIYSHKELLQETTSFISETLGVNGLNQQAVKLFRNKFEFRKLLENLGDYTVRWAKVDSQAQVSQFLNNIKGPIIVKPYDGMGSRRIRKLTENDNLNIPDNLDITNGSLFIAEEYIAGKEYSAEFISIDGKHHLVGITSKTTSESPYFFEISHTFPASLPAGMLTEVCTAISAMLTQAKYDYGASHTEFKLNDSRVVLIESHTRVAGDKIPILIKESCGYDIIRENLQTLLRASTQAPPNNQFWQPTSIVYFYGEGGTLSQDTFLDTIKNECGEKLLLLKFDYNVGDLLPETVSSSTRYGFVIITNTNSELLSNIIHLFNLSEHLQPS</sequence>
<dbReference type="InterPro" id="IPR052032">
    <property type="entry name" value="ATP-dep_AA_Ligase"/>
</dbReference>
<evidence type="ECO:0000256" key="2">
    <source>
        <dbReference type="ARBA" id="ARBA00022741"/>
    </source>
</evidence>
<evidence type="ECO:0000313" key="7">
    <source>
        <dbReference type="Proteomes" id="UP000257039"/>
    </source>
</evidence>
<reference evidence="6 7" key="1">
    <citation type="submission" date="2017-04" db="EMBL/GenBank/DDBJ databases">
        <title>Draft genome sequence of Zooshikella ganghwensis VG4 isolated from Red Sea sediments.</title>
        <authorList>
            <person name="Rehman Z."/>
            <person name="Alam I."/>
            <person name="Kamau A."/>
            <person name="Bajic V."/>
            <person name="Leiknes T."/>
        </authorList>
    </citation>
    <scope>NUCLEOTIDE SEQUENCE [LARGE SCALE GENOMIC DNA]</scope>
    <source>
        <strain evidence="6 7">VG4</strain>
    </source>
</reference>
<keyword evidence="7" id="KW-1185">Reference proteome</keyword>
<dbReference type="SUPFAM" id="SSF56059">
    <property type="entry name" value="Glutathione synthetase ATP-binding domain-like"/>
    <property type="match status" value="1"/>
</dbReference>
<dbReference type="Proteomes" id="UP000257039">
    <property type="component" value="Unassembled WGS sequence"/>
</dbReference>
<dbReference type="RefSeq" id="WP_094787170.1">
    <property type="nucleotide sequence ID" value="NZ_NDXW01000001.1"/>
</dbReference>
<keyword evidence="3 4" id="KW-0067">ATP-binding</keyword>
<keyword evidence="1" id="KW-0436">Ligase</keyword>
<dbReference type="Pfam" id="PF13535">
    <property type="entry name" value="ATP-grasp_4"/>
    <property type="match status" value="1"/>
</dbReference>
<evidence type="ECO:0000256" key="4">
    <source>
        <dbReference type="PROSITE-ProRule" id="PRU00409"/>
    </source>
</evidence>
<dbReference type="Gene3D" id="3.40.50.20">
    <property type="match status" value="1"/>
</dbReference>
<dbReference type="EMBL" id="NDXW01000001">
    <property type="protein sequence ID" value="RDH43943.1"/>
    <property type="molecule type" value="Genomic_DNA"/>
</dbReference>
<comment type="caution">
    <text evidence="6">The sequence shown here is derived from an EMBL/GenBank/DDBJ whole genome shotgun (WGS) entry which is preliminary data.</text>
</comment>